<sequence length="565" mass="61128">MFVDTGAAYSQVAGPSRIPTGPFFDKLDGPRQEHFLQPDRQQDSVLTTVIPSPNLRFSELDSEHNMPRSVSSPVTLNSPDTTSPANYRQWDIQNHSGVSENPTHSTLPSSMHNPYPSVSNFNSARPYSAHGRVAPLSLKKGSNRRSPSLSAINMGIMDAARQDTAPVRERPQCIQTHQQPRPQWFDTSAIPVTRSQSFGQAQLALRQRVAPRCPRPLPPVPLSRPSSPASSDCSGGSPRPLPTPPSQTVYPELTLAPSSPLSIMSTSPRVDISETSPITFSPSPAAEASSPSESEPPSPLTPGSAMTDLENSLNSLSFSSPSRSLSRAARKKGRRIHAFPYKCARGPARFSTTSLSSQVSVPPVPPPAYLHRRNRDKMAKLLRVLGESPPTSLVFAEQELHVSDSILEETKADLDAILPDKSVSIVSNDGDDDPLEEQKVRKAQSDPDAGHGVRLQSPSARPSTPARLLQRTKKGRRDDRAARYVVSFSGDTSTPSPTRLTFKPSTPKLKPIGSYSRSAYGMQTEQVKEDTPPPPHTCSSSGIGRPVLAVTTMGARERAESMGRG</sequence>
<feature type="region of interest" description="Disordered" evidence="1">
    <location>
        <begin position="162"/>
        <end position="186"/>
    </location>
</feature>
<organism evidence="2 3">
    <name type="scientific">Phellinidium pouzarii</name>
    <dbReference type="NCBI Taxonomy" id="167371"/>
    <lineage>
        <taxon>Eukaryota</taxon>
        <taxon>Fungi</taxon>
        <taxon>Dikarya</taxon>
        <taxon>Basidiomycota</taxon>
        <taxon>Agaricomycotina</taxon>
        <taxon>Agaricomycetes</taxon>
        <taxon>Hymenochaetales</taxon>
        <taxon>Hymenochaetaceae</taxon>
        <taxon>Phellinidium</taxon>
    </lineage>
</organism>
<proteinExistence type="predicted"/>
<comment type="caution">
    <text evidence="2">The sequence shown here is derived from an EMBL/GenBank/DDBJ whole genome shotgun (WGS) entry which is preliminary data.</text>
</comment>
<protein>
    <submittedName>
        <fullName evidence="2">Uncharacterized protein</fullName>
    </submittedName>
</protein>
<dbReference type="EMBL" id="SGPK01000014">
    <property type="protein sequence ID" value="THH11408.1"/>
    <property type="molecule type" value="Genomic_DNA"/>
</dbReference>
<accession>A0A4S4LJ52</accession>
<feature type="compositionally biased region" description="Low complexity" evidence="1">
    <location>
        <begin position="223"/>
        <end position="238"/>
    </location>
</feature>
<evidence type="ECO:0000256" key="1">
    <source>
        <dbReference type="SAM" id="MobiDB-lite"/>
    </source>
</evidence>
<dbReference type="OrthoDB" id="3270437at2759"/>
<feature type="compositionally biased region" description="Low complexity" evidence="1">
    <location>
        <begin position="312"/>
        <end position="326"/>
    </location>
</feature>
<feature type="compositionally biased region" description="Polar residues" evidence="1">
    <location>
        <begin position="68"/>
        <end position="118"/>
    </location>
</feature>
<reference evidence="2 3" key="1">
    <citation type="submission" date="2019-02" db="EMBL/GenBank/DDBJ databases">
        <title>Genome sequencing of the rare red list fungi Phellinidium pouzarii.</title>
        <authorList>
            <person name="Buettner E."/>
            <person name="Kellner H."/>
        </authorList>
    </citation>
    <scope>NUCLEOTIDE SEQUENCE [LARGE SCALE GENOMIC DNA]</scope>
    <source>
        <strain evidence="2 3">DSM 108285</strain>
    </source>
</reference>
<dbReference type="Proteomes" id="UP000308199">
    <property type="component" value="Unassembled WGS sequence"/>
</dbReference>
<feature type="compositionally biased region" description="Polar residues" evidence="1">
    <location>
        <begin position="489"/>
        <end position="499"/>
    </location>
</feature>
<keyword evidence="3" id="KW-1185">Reference proteome</keyword>
<dbReference type="AlphaFoldDB" id="A0A4S4LJ52"/>
<feature type="compositionally biased region" description="Low complexity" evidence="1">
    <location>
        <begin position="281"/>
        <end position="293"/>
    </location>
</feature>
<feature type="compositionally biased region" description="Polar residues" evidence="1">
    <location>
        <begin position="256"/>
        <end position="280"/>
    </location>
</feature>
<feature type="region of interest" description="Disordered" evidence="1">
    <location>
        <begin position="57"/>
        <end position="118"/>
    </location>
</feature>
<evidence type="ECO:0000313" key="3">
    <source>
        <dbReference type="Proteomes" id="UP000308199"/>
    </source>
</evidence>
<feature type="region of interest" description="Disordered" evidence="1">
    <location>
        <begin position="425"/>
        <end position="547"/>
    </location>
</feature>
<feature type="compositionally biased region" description="Basic and acidic residues" evidence="1">
    <location>
        <begin position="436"/>
        <end position="451"/>
    </location>
</feature>
<name>A0A4S4LJ52_9AGAM</name>
<feature type="compositionally biased region" description="Polar residues" evidence="1">
    <location>
        <begin position="515"/>
        <end position="525"/>
    </location>
</feature>
<gene>
    <name evidence="2" type="ORF">EW145_g661</name>
</gene>
<evidence type="ECO:0000313" key="2">
    <source>
        <dbReference type="EMBL" id="THH11408.1"/>
    </source>
</evidence>
<feature type="compositionally biased region" description="Pro residues" evidence="1">
    <location>
        <begin position="213"/>
        <end position="222"/>
    </location>
</feature>
<feature type="region of interest" description="Disordered" evidence="1">
    <location>
        <begin position="212"/>
        <end position="331"/>
    </location>
</feature>